<dbReference type="RefSeq" id="XP_022398635.1">
    <property type="nucleotide sequence ID" value="XM_022549247.1"/>
</dbReference>
<keyword evidence="10" id="KW-1185">Reference proteome</keyword>
<dbReference type="EMBL" id="KV878904">
    <property type="protein sequence ID" value="OJJ81937.1"/>
    <property type="molecule type" value="Genomic_DNA"/>
</dbReference>
<dbReference type="AlphaFoldDB" id="A0A1L9VDC7"/>
<dbReference type="GeneID" id="34465507"/>
<feature type="region of interest" description="Disordered" evidence="8">
    <location>
        <begin position="399"/>
        <end position="421"/>
    </location>
</feature>
<dbReference type="SUPFAM" id="SSF81383">
    <property type="entry name" value="F-box domain"/>
    <property type="match status" value="1"/>
</dbReference>
<evidence type="ECO:0008006" key="11">
    <source>
        <dbReference type="Google" id="ProtNLM"/>
    </source>
</evidence>
<evidence type="ECO:0000256" key="1">
    <source>
        <dbReference type="ARBA" id="ARBA00004123"/>
    </source>
</evidence>
<dbReference type="InterPro" id="IPR036047">
    <property type="entry name" value="F-box-like_dom_sf"/>
</dbReference>
<reference evidence="10" key="1">
    <citation type="journal article" date="2017" name="Genome Biol.">
        <title>Comparative genomics reveals high biological diversity and specific adaptations in the industrially and medically important fungal genus Aspergillus.</title>
        <authorList>
            <person name="de Vries R.P."/>
            <person name="Riley R."/>
            <person name="Wiebenga A."/>
            <person name="Aguilar-Osorio G."/>
            <person name="Amillis S."/>
            <person name="Uchima C.A."/>
            <person name="Anderluh G."/>
            <person name="Asadollahi M."/>
            <person name="Askin M."/>
            <person name="Barry K."/>
            <person name="Battaglia E."/>
            <person name="Bayram O."/>
            <person name="Benocci T."/>
            <person name="Braus-Stromeyer S.A."/>
            <person name="Caldana C."/>
            <person name="Canovas D."/>
            <person name="Cerqueira G.C."/>
            <person name="Chen F."/>
            <person name="Chen W."/>
            <person name="Choi C."/>
            <person name="Clum A."/>
            <person name="Dos Santos R.A."/>
            <person name="Damasio A.R."/>
            <person name="Diallinas G."/>
            <person name="Emri T."/>
            <person name="Fekete E."/>
            <person name="Flipphi M."/>
            <person name="Freyberg S."/>
            <person name="Gallo A."/>
            <person name="Gournas C."/>
            <person name="Habgood R."/>
            <person name="Hainaut M."/>
            <person name="Harispe M.L."/>
            <person name="Henrissat B."/>
            <person name="Hilden K.S."/>
            <person name="Hope R."/>
            <person name="Hossain A."/>
            <person name="Karabika E."/>
            <person name="Karaffa L."/>
            <person name="Karanyi Z."/>
            <person name="Krasevec N."/>
            <person name="Kuo A."/>
            <person name="Kusch H."/>
            <person name="LaButti K."/>
            <person name="Lagendijk E.L."/>
            <person name="Lapidus A."/>
            <person name="Levasseur A."/>
            <person name="Lindquist E."/>
            <person name="Lipzen A."/>
            <person name="Logrieco A.F."/>
            <person name="MacCabe A."/>
            <person name="Maekelae M.R."/>
            <person name="Malavazi I."/>
            <person name="Melin P."/>
            <person name="Meyer V."/>
            <person name="Mielnichuk N."/>
            <person name="Miskei M."/>
            <person name="Molnar A.P."/>
            <person name="Mule G."/>
            <person name="Ngan C.Y."/>
            <person name="Orejas M."/>
            <person name="Orosz E."/>
            <person name="Ouedraogo J.P."/>
            <person name="Overkamp K.M."/>
            <person name="Park H.-S."/>
            <person name="Perrone G."/>
            <person name="Piumi F."/>
            <person name="Punt P.J."/>
            <person name="Ram A.F."/>
            <person name="Ramon A."/>
            <person name="Rauscher S."/>
            <person name="Record E."/>
            <person name="Riano-Pachon D.M."/>
            <person name="Robert V."/>
            <person name="Roehrig J."/>
            <person name="Ruller R."/>
            <person name="Salamov A."/>
            <person name="Salih N.S."/>
            <person name="Samson R.A."/>
            <person name="Sandor E."/>
            <person name="Sanguinetti M."/>
            <person name="Schuetze T."/>
            <person name="Sepcic K."/>
            <person name="Shelest E."/>
            <person name="Sherlock G."/>
            <person name="Sophianopoulou V."/>
            <person name="Squina F.M."/>
            <person name="Sun H."/>
            <person name="Susca A."/>
            <person name="Todd R.B."/>
            <person name="Tsang A."/>
            <person name="Unkles S.E."/>
            <person name="van de Wiele N."/>
            <person name="van Rossen-Uffink D."/>
            <person name="Oliveira J.V."/>
            <person name="Vesth T.C."/>
            <person name="Visser J."/>
            <person name="Yu J.-H."/>
            <person name="Zhou M."/>
            <person name="Andersen M.R."/>
            <person name="Archer D.B."/>
            <person name="Baker S.E."/>
            <person name="Benoit I."/>
            <person name="Brakhage A.A."/>
            <person name="Braus G.H."/>
            <person name="Fischer R."/>
            <person name="Frisvad J.C."/>
            <person name="Goldman G.H."/>
            <person name="Houbraken J."/>
            <person name="Oakley B."/>
            <person name="Pocsi I."/>
            <person name="Scazzocchio C."/>
            <person name="Seiboth B."/>
            <person name="vanKuyk P.A."/>
            <person name="Wortman J."/>
            <person name="Dyer P.S."/>
            <person name="Grigoriev I.V."/>
        </authorList>
    </citation>
    <scope>NUCLEOTIDE SEQUENCE [LARGE SCALE GENOMIC DNA]</scope>
    <source>
        <strain evidence="10">CBS 516.65</strain>
    </source>
</reference>
<gene>
    <name evidence="9" type="ORF">ASPGLDRAFT_68364</name>
</gene>
<feature type="region of interest" description="Disordered" evidence="8">
    <location>
        <begin position="505"/>
        <end position="610"/>
    </location>
</feature>
<dbReference type="STRING" id="1160497.A0A1L9VDC7"/>
<dbReference type="InterPro" id="IPR019440">
    <property type="entry name" value="MAU2"/>
</dbReference>
<evidence type="ECO:0000256" key="7">
    <source>
        <dbReference type="ARBA" id="ARBA00023306"/>
    </source>
</evidence>
<feature type="compositionally biased region" description="Low complexity" evidence="8">
    <location>
        <begin position="404"/>
        <end position="419"/>
    </location>
</feature>
<feature type="compositionally biased region" description="Pro residues" evidence="8">
    <location>
        <begin position="574"/>
        <end position="594"/>
    </location>
</feature>
<feature type="compositionally biased region" description="Polar residues" evidence="8">
    <location>
        <begin position="599"/>
        <end position="610"/>
    </location>
</feature>
<evidence type="ECO:0000256" key="8">
    <source>
        <dbReference type="SAM" id="MobiDB-lite"/>
    </source>
</evidence>
<dbReference type="GO" id="GO:0005634">
    <property type="term" value="C:nucleus"/>
    <property type="evidence" value="ECO:0007669"/>
    <property type="project" value="UniProtKB-SubCell"/>
</dbReference>
<proteinExistence type="inferred from homology"/>
<comment type="similarity">
    <text evidence="2">Belongs to the SCC4/mau-2 family.</text>
</comment>
<keyword evidence="7" id="KW-0131">Cell cycle</keyword>
<dbReference type="PROSITE" id="PS50007">
    <property type="entry name" value="PIPLC_X_DOMAIN"/>
    <property type="match status" value="1"/>
</dbReference>
<protein>
    <recommendedName>
        <fullName evidence="11">F-box domain-containing protein</fullName>
    </recommendedName>
</protein>
<dbReference type="Proteomes" id="UP000184300">
    <property type="component" value="Unassembled WGS sequence"/>
</dbReference>
<organism evidence="9 10">
    <name type="scientific">Aspergillus glaucus CBS 516.65</name>
    <dbReference type="NCBI Taxonomy" id="1160497"/>
    <lineage>
        <taxon>Eukaryota</taxon>
        <taxon>Fungi</taxon>
        <taxon>Dikarya</taxon>
        <taxon>Ascomycota</taxon>
        <taxon>Pezizomycotina</taxon>
        <taxon>Eurotiomycetes</taxon>
        <taxon>Eurotiomycetidae</taxon>
        <taxon>Eurotiales</taxon>
        <taxon>Aspergillaceae</taxon>
        <taxon>Aspergillus</taxon>
        <taxon>Aspergillus subgen. Aspergillus</taxon>
    </lineage>
</organism>
<feature type="region of interest" description="Disordered" evidence="8">
    <location>
        <begin position="623"/>
        <end position="651"/>
    </location>
</feature>
<keyword evidence="4" id="KW-0498">Mitosis</keyword>
<evidence type="ECO:0000313" key="10">
    <source>
        <dbReference type="Proteomes" id="UP000184300"/>
    </source>
</evidence>
<dbReference type="GO" id="GO:0007059">
    <property type="term" value="P:chromosome segregation"/>
    <property type="evidence" value="ECO:0007669"/>
    <property type="project" value="UniProtKB-KW"/>
</dbReference>
<feature type="compositionally biased region" description="Basic and acidic residues" evidence="8">
    <location>
        <begin position="1248"/>
        <end position="1264"/>
    </location>
</feature>
<evidence type="ECO:0000256" key="4">
    <source>
        <dbReference type="ARBA" id="ARBA00022776"/>
    </source>
</evidence>
<keyword evidence="3" id="KW-0132">Cell division</keyword>
<evidence type="ECO:0000256" key="5">
    <source>
        <dbReference type="ARBA" id="ARBA00022829"/>
    </source>
</evidence>
<keyword evidence="6" id="KW-0539">Nucleus</keyword>
<name>A0A1L9VDC7_ASPGL</name>
<evidence type="ECO:0000256" key="3">
    <source>
        <dbReference type="ARBA" id="ARBA00022618"/>
    </source>
</evidence>
<dbReference type="GO" id="GO:0007064">
    <property type="term" value="P:mitotic sister chromatid cohesion"/>
    <property type="evidence" value="ECO:0007669"/>
    <property type="project" value="InterPro"/>
</dbReference>
<dbReference type="GO" id="GO:0051301">
    <property type="term" value="P:cell division"/>
    <property type="evidence" value="ECO:0007669"/>
    <property type="project" value="UniProtKB-KW"/>
</dbReference>
<evidence type="ECO:0000256" key="2">
    <source>
        <dbReference type="ARBA" id="ARBA00008585"/>
    </source>
</evidence>
<keyword evidence="5" id="KW-0159">Chromosome partition</keyword>
<comment type="subcellular location">
    <subcellularLocation>
        <location evidence="1">Nucleus</location>
    </subcellularLocation>
</comment>
<dbReference type="VEuPathDB" id="FungiDB:ASPGLDRAFT_68364"/>
<dbReference type="Pfam" id="PF10345">
    <property type="entry name" value="Cohesin_load"/>
    <property type="match status" value="1"/>
</dbReference>
<accession>A0A1L9VDC7</accession>
<dbReference type="PANTHER" id="PTHR21394">
    <property type="entry name" value="MAU2 CHROMATID COHESION FACTOR HOMOLOG"/>
    <property type="match status" value="1"/>
</dbReference>
<evidence type="ECO:0000313" key="9">
    <source>
        <dbReference type="EMBL" id="OJJ81937.1"/>
    </source>
</evidence>
<dbReference type="OrthoDB" id="5565328at2759"/>
<feature type="compositionally biased region" description="Low complexity" evidence="8">
    <location>
        <begin position="623"/>
        <end position="648"/>
    </location>
</feature>
<sequence>MTYSLRRSGEKLKSVIKMARWLRNQGGGHTSEGNGSGRCHLLELPIELLLEIISHLTEVPEASLALTCKSLFFISGAVFENESLHFSRDFAPLFHHYRNGHNFLTPRWQFISTLEDHKWQSCSGCLKLHPRSAFTSRELKRKPEDRVCNLGELAGVVDLCPCRKLTFQDKMDLIELLKLRQQSIGLLNAQFGNGVKERFCWHSCTQDYGSTVLNISIYPELDQEDKLQIRTEYRLSIEAGQLGKEENMTPRFGCAHRSVDLWLASSCQTSVCRLPREICSSCKRISICNSCNAVLKCPHKHPKHSGGSDRANYFFWIQRCLGGTSPVPDSEWANQRIHPAAPSVNIDTCSEMCPWTVREHPPPEGPPSLGMDIIDSAVNDQSIDEYNLCSGAMSYPPPHNGHYPPQYLQQQPPRQHPQQPIQPPQFLYNNINPLQSPQSPYQYGKPVVYPQVIPNFNNYAQAFNSQQHVQQPQPVPPPQPQYVNPVDLFQQPSVGPAIPSQFNTFGTSQYTGQPAASVANNNPDRSPALPTVSGSTQPTFYPPPSASPGSNNAYNQYPQVAPKPQATPLQTKPAPSPIPASTPVPAPVASPNPVPTTASATMPSVPSSTPTIVLIPAPSPEVQQKLLKQQAARKQGQAQRQGSQQAARKQGKPSVDYQVLLLSLADEYLNAAHNHGTTVASLRRDDDVEEYYKLLATGLGCLEAVLKNWRLQPRMEALVRLRYARVLFEETDNDLEAETALSKGNRMLDLKYSMQHLLARMLHKTNPRASLKAVDGMIQDVEAYRHSAWEYAFRFLRVSLSLSLSSPTHQDSVSALHHLHKISQMANRNGDKAVSAMAAVVEALAHLQLGSNFDSIEQAQRAVATARSHQLNDDLRHIPQLITLVQMVDICCSLLEYDVNQSAQKLRVLQEIMDERLNYPNWRVDGSFSVPLNGKSAGPSSIDTGDILQVQNGTLLLSFSWLPQHDLYALCYFLSSVTLSAKNSHDGRKAEKFLQEGRRSFETPENVAESMVNANKRIEWRRTLCCNIILQQVFLACSRTDWDFARQNLKELRQIAQETGDNLSDDVQCLMEYTAGTIAQATGDLKTALTIFQSPLLSLSPNASKITRNDPRRDIAILATINTALILRDPSHPSHSLLPTVLSTIESFAKSSPNKYIQAAYYLINATMQTESTIQTKQFLQQALQSATAISNSQITCMTLTFMSWKYFRGVVGEQAEKSARAGRAMAKKANDRLWVSVTDEMLAETLERQGKGEEAGGVRDEGMRVSTGLPGDLRRGV</sequence>
<feature type="region of interest" description="Disordered" evidence="8">
    <location>
        <begin position="1248"/>
        <end position="1278"/>
    </location>
</feature>
<feature type="compositionally biased region" description="Polar residues" evidence="8">
    <location>
        <begin position="505"/>
        <end position="524"/>
    </location>
</feature>
<evidence type="ECO:0000256" key="6">
    <source>
        <dbReference type="ARBA" id="ARBA00023242"/>
    </source>
</evidence>